<keyword evidence="2" id="KW-1185">Reference proteome</keyword>
<sequence length="25" mass="2744">MKIGGILTYTTRPVTRSCVRPCGAY</sequence>
<proteinExistence type="predicted"/>
<gene>
    <name evidence="1" type="ORF">F383_27341</name>
</gene>
<dbReference type="AlphaFoldDB" id="A0A0B0MUG7"/>
<organism evidence="1 2">
    <name type="scientific">Gossypium arboreum</name>
    <name type="common">Tree cotton</name>
    <name type="synonym">Gossypium nanking</name>
    <dbReference type="NCBI Taxonomy" id="29729"/>
    <lineage>
        <taxon>Eukaryota</taxon>
        <taxon>Viridiplantae</taxon>
        <taxon>Streptophyta</taxon>
        <taxon>Embryophyta</taxon>
        <taxon>Tracheophyta</taxon>
        <taxon>Spermatophyta</taxon>
        <taxon>Magnoliopsida</taxon>
        <taxon>eudicotyledons</taxon>
        <taxon>Gunneridae</taxon>
        <taxon>Pentapetalae</taxon>
        <taxon>rosids</taxon>
        <taxon>malvids</taxon>
        <taxon>Malvales</taxon>
        <taxon>Malvaceae</taxon>
        <taxon>Malvoideae</taxon>
        <taxon>Gossypium</taxon>
    </lineage>
</organism>
<accession>A0A0B0MUG7</accession>
<name>A0A0B0MUG7_GOSAR</name>
<dbReference type="Proteomes" id="UP000032142">
    <property type="component" value="Unassembled WGS sequence"/>
</dbReference>
<evidence type="ECO:0000313" key="1">
    <source>
        <dbReference type="EMBL" id="KHG03144.1"/>
    </source>
</evidence>
<comment type="caution">
    <text evidence="1">The sequence shown here is derived from an EMBL/GenBank/DDBJ whole genome shotgun (WGS) entry which is preliminary data.</text>
</comment>
<reference evidence="2" key="1">
    <citation type="submission" date="2014-09" db="EMBL/GenBank/DDBJ databases">
        <authorList>
            <person name="Mudge J."/>
            <person name="Ramaraj T."/>
            <person name="Lindquist I.E."/>
            <person name="Bharti A.K."/>
            <person name="Sundararajan A."/>
            <person name="Cameron C.T."/>
            <person name="Woodward J.E."/>
            <person name="May G.D."/>
            <person name="Brubaker C."/>
            <person name="Broadhvest J."/>
            <person name="Wilkins T.A."/>
        </authorList>
    </citation>
    <scope>NUCLEOTIDE SEQUENCE</scope>
    <source>
        <strain evidence="2">cv. AKA8401</strain>
    </source>
</reference>
<evidence type="ECO:0000313" key="2">
    <source>
        <dbReference type="Proteomes" id="UP000032142"/>
    </source>
</evidence>
<protein>
    <submittedName>
        <fullName evidence="1">Uncharacterized protein</fullName>
    </submittedName>
</protein>
<dbReference type="EMBL" id="JRRC01328995">
    <property type="protein sequence ID" value="KHG03144.1"/>
    <property type="molecule type" value="Genomic_DNA"/>
</dbReference>